<protein>
    <submittedName>
        <fullName evidence="2">Uncharacterized protein</fullName>
    </submittedName>
</protein>
<dbReference type="EMBL" id="BLAL01000180">
    <property type="protein sequence ID" value="GES88640.1"/>
    <property type="molecule type" value="Genomic_DNA"/>
</dbReference>
<feature type="compositionally biased region" description="Acidic residues" evidence="1">
    <location>
        <begin position="111"/>
        <end position="122"/>
    </location>
</feature>
<dbReference type="Proteomes" id="UP000615446">
    <property type="component" value="Unassembled WGS sequence"/>
</dbReference>
<organism evidence="2 3">
    <name type="scientific">Rhizophagus clarus</name>
    <dbReference type="NCBI Taxonomy" id="94130"/>
    <lineage>
        <taxon>Eukaryota</taxon>
        <taxon>Fungi</taxon>
        <taxon>Fungi incertae sedis</taxon>
        <taxon>Mucoromycota</taxon>
        <taxon>Glomeromycotina</taxon>
        <taxon>Glomeromycetes</taxon>
        <taxon>Glomerales</taxon>
        <taxon>Glomeraceae</taxon>
        <taxon>Rhizophagus</taxon>
    </lineage>
</organism>
<evidence type="ECO:0000313" key="3">
    <source>
        <dbReference type="Proteomes" id="UP000615446"/>
    </source>
</evidence>
<feature type="region of interest" description="Disordered" evidence="1">
    <location>
        <begin position="16"/>
        <end position="37"/>
    </location>
</feature>
<dbReference type="AlphaFoldDB" id="A0A8H3QPV7"/>
<reference evidence="2" key="1">
    <citation type="submission" date="2019-10" db="EMBL/GenBank/DDBJ databases">
        <title>Conservation and host-specific expression of non-tandemly repeated heterogenous ribosome RNA gene in arbuscular mycorrhizal fungi.</title>
        <authorList>
            <person name="Maeda T."/>
            <person name="Kobayashi Y."/>
            <person name="Nakagawa T."/>
            <person name="Ezawa T."/>
            <person name="Yamaguchi K."/>
            <person name="Bino T."/>
            <person name="Nishimoto Y."/>
            <person name="Shigenobu S."/>
            <person name="Kawaguchi M."/>
        </authorList>
    </citation>
    <scope>NUCLEOTIDE SEQUENCE</scope>
    <source>
        <strain evidence="2">HR1</strain>
    </source>
</reference>
<sequence>MHVLVFFKSKDAKKDQENAITVRKQNPNQSKKQKRDNLDSFYSNKLLDNEDSILSDSFFPDSFQLSNEEESINIPFLSNFRIPALTLDKNNNDINYFDKENDYNIDQDYIYQEEDDNDNDDDKDQKEKMKMKII</sequence>
<feature type="compositionally biased region" description="Basic and acidic residues" evidence="1">
    <location>
        <begin position="123"/>
        <end position="134"/>
    </location>
</feature>
<evidence type="ECO:0000256" key="1">
    <source>
        <dbReference type="SAM" id="MobiDB-lite"/>
    </source>
</evidence>
<proteinExistence type="predicted"/>
<comment type="caution">
    <text evidence="2">The sequence shown here is derived from an EMBL/GenBank/DDBJ whole genome shotgun (WGS) entry which is preliminary data.</text>
</comment>
<name>A0A8H3QPV7_9GLOM</name>
<accession>A0A8H3QPV7</accession>
<feature type="region of interest" description="Disordered" evidence="1">
    <location>
        <begin position="110"/>
        <end position="134"/>
    </location>
</feature>
<gene>
    <name evidence="2" type="ORF">RCL2_001557800</name>
</gene>
<evidence type="ECO:0000313" key="2">
    <source>
        <dbReference type="EMBL" id="GES88640.1"/>
    </source>
</evidence>